<evidence type="ECO:0000256" key="1">
    <source>
        <dbReference type="ARBA" id="ARBA00008571"/>
    </source>
</evidence>
<proteinExistence type="inferred from homology"/>
<dbReference type="InterPro" id="IPR036714">
    <property type="entry name" value="SDH_sf"/>
</dbReference>
<dbReference type="Gene3D" id="1.10.150.250">
    <property type="entry name" value="Flavinator of succinate dehydrogenase"/>
    <property type="match status" value="1"/>
</dbReference>
<evidence type="ECO:0000256" key="3">
    <source>
        <dbReference type="ARBA" id="ARBA00023186"/>
    </source>
</evidence>
<organism evidence="4 5">
    <name type="scientific">Albidovulum sediminicola</name>
    <dbReference type="NCBI Taxonomy" id="2984331"/>
    <lineage>
        <taxon>Bacteria</taxon>
        <taxon>Pseudomonadati</taxon>
        <taxon>Pseudomonadota</taxon>
        <taxon>Alphaproteobacteria</taxon>
        <taxon>Rhodobacterales</taxon>
        <taxon>Paracoccaceae</taxon>
        <taxon>Albidovulum</taxon>
    </lineage>
</organism>
<dbReference type="PANTHER" id="PTHR12469:SF2">
    <property type="entry name" value="SUCCINATE DEHYDROGENASE ASSEMBLY FACTOR 2, MITOCHONDRIAL"/>
    <property type="match status" value="1"/>
</dbReference>
<evidence type="ECO:0000313" key="5">
    <source>
        <dbReference type="Proteomes" id="UP001652503"/>
    </source>
</evidence>
<evidence type="ECO:0000256" key="2">
    <source>
        <dbReference type="ARBA" id="ARBA00019418"/>
    </source>
</evidence>
<keyword evidence="5" id="KW-1185">Reference proteome</keyword>
<dbReference type="PANTHER" id="PTHR12469">
    <property type="entry name" value="PROTEIN EMI5 HOMOLOG, MITOCHONDRIAL"/>
    <property type="match status" value="1"/>
</dbReference>
<reference evidence="4 5" key="1">
    <citation type="submission" date="2022-10" db="EMBL/GenBank/DDBJ databases">
        <title>Defluviimonas sp. nov., isolated from ocean surface water.</title>
        <authorList>
            <person name="He W."/>
            <person name="Wang L."/>
            <person name="Zhang D.-F."/>
        </authorList>
    </citation>
    <scope>NUCLEOTIDE SEQUENCE [LARGE SCALE GENOMIC DNA]</scope>
    <source>
        <strain evidence="4 5">WL0075</strain>
    </source>
</reference>
<protein>
    <recommendedName>
        <fullName evidence="2">FAD assembly factor SdhE</fullName>
    </recommendedName>
</protein>
<keyword evidence="3" id="KW-0143">Chaperone</keyword>
<gene>
    <name evidence="4" type="ORF">OE647_09510</name>
</gene>
<dbReference type="SUPFAM" id="SSF109910">
    <property type="entry name" value="YgfY-like"/>
    <property type="match status" value="1"/>
</dbReference>
<dbReference type="InterPro" id="IPR005631">
    <property type="entry name" value="SDH"/>
</dbReference>
<comment type="caution">
    <text evidence="4">The sequence shown here is derived from an EMBL/GenBank/DDBJ whole genome shotgun (WGS) entry which is preliminary data.</text>
</comment>
<dbReference type="RefSeq" id="WP_263721492.1">
    <property type="nucleotide sequence ID" value="NZ_JAOWLA010000007.1"/>
</dbReference>
<comment type="similarity">
    <text evidence="1">Belongs to the SdhE FAD assembly factor family.</text>
</comment>
<sequence length="91" mass="10276">MSEPHEARLKRLSMRSWRRGTKEMDLILGPYADAHLASMRPETLDLYERLLAENDQDIYPWMTGGADAPPGLQTIVAEISAFARARHGPAR</sequence>
<dbReference type="Pfam" id="PF03937">
    <property type="entry name" value="Sdh5"/>
    <property type="match status" value="1"/>
</dbReference>
<evidence type="ECO:0000313" key="4">
    <source>
        <dbReference type="EMBL" id="MCV2864973.1"/>
    </source>
</evidence>
<accession>A0ABT2Z1F4</accession>
<dbReference type="Proteomes" id="UP001652503">
    <property type="component" value="Unassembled WGS sequence"/>
</dbReference>
<name>A0ABT2Z1F4_9RHOB</name>
<dbReference type="EMBL" id="JAOWLA010000007">
    <property type="protein sequence ID" value="MCV2864973.1"/>
    <property type="molecule type" value="Genomic_DNA"/>
</dbReference>